<sequence>EGGGELYERCLASPIDTLFGSFENMMQMVKGQGSALHGSEWLVMELDGSHVMIFKSYNGYDLPGYLDDSASMYSEVIVNGEKSSFPYGPY</sequence>
<proteinExistence type="predicted"/>
<reference evidence="1" key="1">
    <citation type="submission" date="2022-04" db="EMBL/GenBank/DDBJ databases">
        <title>A functionally conserved STORR gene fusion in Papaver species that diverged 16.8 million years ago.</title>
        <authorList>
            <person name="Catania T."/>
        </authorList>
    </citation>
    <scope>NUCLEOTIDE SEQUENCE</scope>
    <source>
        <strain evidence="1">S-188037</strain>
    </source>
</reference>
<dbReference type="InterPro" id="IPR036314">
    <property type="entry name" value="SOD_C_sf"/>
</dbReference>
<keyword evidence="2" id="KW-1185">Reference proteome</keyword>
<dbReference type="AlphaFoldDB" id="A0AAD4TM39"/>
<feature type="non-terminal residue" evidence="1">
    <location>
        <position position="90"/>
    </location>
</feature>
<organism evidence="1 2">
    <name type="scientific">Papaver atlanticum</name>
    <dbReference type="NCBI Taxonomy" id="357466"/>
    <lineage>
        <taxon>Eukaryota</taxon>
        <taxon>Viridiplantae</taxon>
        <taxon>Streptophyta</taxon>
        <taxon>Embryophyta</taxon>
        <taxon>Tracheophyta</taxon>
        <taxon>Spermatophyta</taxon>
        <taxon>Magnoliopsida</taxon>
        <taxon>Ranunculales</taxon>
        <taxon>Papaveraceae</taxon>
        <taxon>Papaveroideae</taxon>
        <taxon>Papaver</taxon>
    </lineage>
</organism>
<dbReference type="EMBL" id="JAJJMB010000133">
    <property type="protein sequence ID" value="KAI3963043.1"/>
    <property type="molecule type" value="Genomic_DNA"/>
</dbReference>
<dbReference type="SUPFAM" id="SSF54719">
    <property type="entry name" value="Fe,Mn superoxide dismutase (SOD), C-terminal domain"/>
    <property type="match status" value="1"/>
</dbReference>
<evidence type="ECO:0000313" key="1">
    <source>
        <dbReference type="EMBL" id="KAI3963043.1"/>
    </source>
</evidence>
<protein>
    <submittedName>
        <fullName evidence="1">Uncharacterized protein</fullName>
    </submittedName>
</protein>
<gene>
    <name evidence="1" type="ORF">MKW98_028983</name>
</gene>
<dbReference type="Proteomes" id="UP001202328">
    <property type="component" value="Unassembled WGS sequence"/>
</dbReference>
<accession>A0AAD4TM39</accession>
<name>A0AAD4TM39_9MAGN</name>
<comment type="caution">
    <text evidence="1">The sequence shown here is derived from an EMBL/GenBank/DDBJ whole genome shotgun (WGS) entry which is preliminary data.</text>
</comment>
<evidence type="ECO:0000313" key="2">
    <source>
        <dbReference type="Proteomes" id="UP001202328"/>
    </source>
</evidence>